<dbReference type="Proteomes" id="UP000517712">
    <property type="component" value="Unassembled WGS sequence"/>
</dbReference>
<dbReference type="InterPro" id="IPR027417">
    <property type="entry name" value="P-loop_NTPase"/>
</dbReference>
<dbReference type="InterPro" id="IPR006001">
    <property type="entry name" value="Therm_gnt_kin"/>
</dbReference>
<comment type="similarity">
    <text evidence="2 9">Belongs to the gluconokinase GntK/GntV family.</text>
</comment>
<dbReference type="CDD" id="cd02021">
    <property type="entry name" value="GntK"/>
    <property type="match status" value="1"/>
</dbReference>
<dbReference type="GO" id="GO:0005737">
    <property type="term" value="C:cytoplasm"/>
    <property type="evidence" value="ECO:0007669"/>
    <property type="project" value="TreeGrafter"/>
</dbReference>
<dbReference type="GO" id="GO:0005975">
    <property type="term" value="P:carbohydrate metabolic process"/>
    <property type="evidence" value="ECO:0007669"/>
    <property type="project" value="InterPro"/>
</dbReference>
<proteinExistence type="inferred from homology"/>
<dbReference type="GO" id="GO:0005524">
    <property type="term" value="F:ATP binding"/>
    <property type="evidence" value="ECO:0007669"/>
    <property type="project" value="UniProtKB-KW"/>
</dbReference>
<dbReference type="NCBIfam" id="TIGR01313">
    <property type="entry name" value="therm_gnt_kin"/>
    <property type="match status" value="1"/>
</dbReference>
<evidence type="ECO:0000256" key="4">
    <source>
        <dbReference type="ARBA" id="ARBA00022679"/>
    </source>
</evidence>
<dbReference type="AlphaFoldDB" id="A0A7W9CA57"/>
<reference evidence="10 11" key="1">
    <citation type="submission" date="2020-08" db="EMBL/GenBank/DDBJ databases">
        <title>Sequencing the genomes of 1000 actinobacteria strains.</title>
        <authorList>
            <person name="Klenk H.-P."/>
        </authorList>
    </citation>
    <scope>NUCLEOTIDE SEQUENCE [LARGE SCALE GENOMIC DNA]</scope>
    <source>
        <strain evidence="10 11">DSM 24823</strain>
    </source>
</reference>
<dbReference type="PANTHER" id="PTHR43442">
    <property type="entry name" value="GLUCONOKINASE-RELATED"/>
    <property type="match status" value="1"/>
</dbReference>
<evidence type="ECO:0000256" key="1">
    <source>
        <dbReference type="ARBA" id="ARBA00004761"/>
    </source>
</evidence>
<protein>
    <recommendedName>
        <fullName evidence="3 9">Gluconokinase</fullName>
        <ecNumber evidence="3 9">2.7.1.12</ecNumber>
    </recommendedName>
</protein>
<gene>
    <name evidence="10" type="ORF">HD600_000329</name>
</gene>
<evidence type="ECO:0000313" key="11">
    <source>
        <dbReference type="Proteomes" id="UP000517712"/>
    </source>
</evidence>
<evidence type="ECO:0000256" key="7">
    <source>
        <dbReference type="ARBA" id="ARBA00022840"/>
    </source>
</evidence>
<comment type="pathway">
    <text evidence="1">Carbohydrate acid metabolism.</text>
</comment>
<dbReference type="EMBL" id="JACHMU010000001">
    <property type="protein sequence ID" value="MBB5741832.1"/>
    <property type="molecule type" value="Genomic_DNA"/>
</dbReference>
<accession>A0A7W9CA57</accession>
<evidence type="ECO:0000256" key="3">
    <source>
        <dbReference type="ARBA" id="ARBA00012054"/>
    </source>
</evidence>
<dbReference type="Pfam" id="PF13671">
    <property type="entry name" value="AAA_33"/>
    <property type="match status" value="1"/>
</dbReference>
<keyword evidence="6 9" id="KW-0418">Kinase</keyword>
<dbReference type="GO" id="GO:0046316">
    <property type="term" value="F:gluconokinase activity"/>
    <property type="evidence" value="ECO:0007669"/>
    <property type="project" value="UniProtKB-EC"/>
</dbReference>
<dbReference type="PANTHER" id="PTHR43442:SF3">
    <property type="entry name" value="GLUCONOKINASE-RELATED"/>
    <property type="match status" value="1"/>
</dbReference>
<keyword evidence="7 9" id="KW-0067">ATP-binding</keyword>
<evidence type="ECO:0000256" key="6">
    <source>
        <dbReference type="ARBA" id="ARBA00022777"/>
    </source>
</evidence>
<dbReference type="SUPFAM" id="SSF52540">
    <property type="entry name" value="P-loop containing nucleoside triphosphate hydrolases"/>
    <property type="match status" value="1"/>
</dbReference>
<dbReference type="Gene3D" id="3.40.50.300">
    <property type="entry name" value="P-loop containing nucleotide triphosphate hydrolases"/>
    <property type="match status" value="1"/>
</dbReference>
<keyword evidence="11" id="KW-1185">Reference proteome</keyword>
<evidence type="ECO:0000256" key="2">
    <source>
        <dbReference type="ARBA" id="ARBA00008420"/>
    </source>
</evidence>
<evidence type="ECO:0000313" key="10">
    <source>
        <dbReference type="EMBL" id="MBB5741832.1"/>
    </source>
</evidence>
<name>A0A7W9CA57_9MICO</name>
<organism evidence="10 11">
    <name type="scientific">Microbacterium ginsengiterrae</name>
    <dbReference type="NCBI Taxonomy" id="546115"/>
    <lineage>
        <taxon>Bacteria</taxon>
        <taxon>Bacillati</taxon>
        <taxon>Actinomycetota</taxon>
        <taxon>Actinomycetes</taxon>
        <taxon>Micrococcales</taxon>
        <taxon>Microbacteriaceae</taxon>
        <taxon>Microbacterium</taxon>
    </lineage>
</organism>
<comment type="catalytic activity">
    <reaction evidence="8 9">
        <text>D-gluconate + ATP = 6-phospho-D-gluconate + ADP + H(+)</text>
        <dbReference type="Rhea" id="RHEA:19433"/>
        <dbReference type="ChEBI" id="CHEBI:15378"/>
        <dbReference type="ChEBI" id="CHEBI:18391"/>
        <dbReference type="ChEBI" id="CHEBI:30616"/>
        <dbReference type="ChEBI" id="CHEBI:58759"/>
        <dbReference type="ChEBI" id="CHEBI:456216"/>
        <dbReference type="EC" id="2.7.1.12"/>
    </reaction>
</comment>
<dbReference type="RefSeq" id="WP_184281120.1">
    <property type="nucleotide sequence ID" value="NZ_BAAAPG010000002.1"/>
</dbReference>
<evidence type="ECO:0000256" key="9">
    <source>
        <dbReference type="RuleBase" id="RU363066"/>
    </source>
</evidence>
<keyword evidence="4 9" id="KW-0808">Transferase</keyword>
<keyword evidence="5 9" id="KW-0547">Nucleotide-binding</keyword>
<evidence type="ECO:0000256" key="5">
    <source>
        <dbReference type="ARBA" id="ARBA00022741"/>
    </source>
</evidence>
<comment type="caution">
    <text evidence="10">The sequence shown here is derived from an EMBL/GenBank/DDBJ whole genome shotgun (WGS) entry which is preliminary data.</text>
</comment>
<dbReference type="EC" id="2.7.1.12" evidence="3 9"/>
<sequence length="168" mass="18168">MRIVVMGPSGSGKSTVGQALADATGARFVDGDDLHPPANVAKMSAGIPLDDDDRHPWLRLVGMTLGESDHMVIACSALRRRYRDLIRAEAPDVLFAELAIDRTVLEERMRTRAHFMPTSLLDSQLETLESLHPDECGVQIDGSAEVGEAVAHIADVARTTLPASRRTA</sequence>
<evidence type="ECO:0000256" key="8">
    <source>
        <dbReference type="ARBA" id="ARBA00048090"/>
    </source>
</evidence>